<dbReference type="InterPro" id="IPR023043">
    <property type="entry name" value="NAD(P)H_OxRDtase_bac/plastid"/>
</dbReference>
<dbReference type="EMBL" id="CP022163">
    <property type="protein sequence ID" value="ATB26973.1"/>
    <property type="molecule type" value="Genomic_DNA"/>
</dbReference>
<name>A0A250I708_9BACT</name>
<organism evidence="13 14">
    <name type="scientific">Melittangium boletus DSM 14713</name>
    <dbReference type="NCBI Taxonomy" id="1294270"/>
    <lineage>
        <taxon>Bacteria</taxon>
        <taxon>Pseudomonadati</taxon>
        <taxon>Myxococcota</taxon>
        <taxon>Myxococcia</taxon>
        <taxon>Myxococcales</taxon>
        <taxon>Cystobacterineae</taxon>
        <taxon>Archangiaceae</taxon>
        <taxon>Melittangium</taxon>
    </lineage>
</organism>
<dbReference type="GO" id="GO:0048038">
    <property type="term" value="F:quinone binding"/>
    <property type="evidence" value="ECO:0007669"/>
    <property type="project" value="UniProtKB-KW"/>
</dbReference>
<comment type="subcellular location">
    <subcellularLocation>
        <location evidence="11 12">Cell membrane</location>
        <topology evidence="11 12">Multi-pass membrane protein</topology>
    </subcellularLocation>
    <subcellularLocation>
        <location evidence="1">Membrane</location>
        <topology evidence="1">Multi-pass membrane protein</topology>
    </subcellularLocation>
</comment>
<dbReference type="Proteomes" id="UP000217289">
    <property type="component" value="Chromosome"/>
</dbReference>
<evidence type="ECO:0000256" key="8">
    <source>
        <dbReference type="ARBA" id="ARBA00022989"/>
    </source>
</evidence>
<feature type="transmembrane region" description="Helical" evidence="11">
    <location>
        <begin position="68"/>
        <end position="89"/>
    </location>
</feature>
<dbReference type="InterPro" id="IPR038430">
    <property type="entry name" value="NDAH_ubi_oxred_su3_sf"/>
</dbReference>
<keyword evidence="4 11" id="KW-1003">Cell membrane</keyword>
<comment type="catalytic activity">
    <reaction evidence="11 12">
        <text>a quinone + NADH + 5 H(+)(in) = a quinol + NAD(+) + 4 H(+)(out)</text>
        <dbReference type="Rhea" id="RHEA:57888"/>
        <dbReference type="ChEBI" id="CHEBI:15378"/>
        <dbReference type="ChEBI" id="CHEBI:24646"/>
        <dbReference type="ChEBI" id="CHEBI:57540"/>
        <dbReference type="ChEBI" id="CHEBI:57945"/>
        <dbReference type="ChEBI" id="CHEBI:132124"/>
    </reaction>
</comment>
<dbReference type="PANTHER" id="PTHR11058:SF22">
    <property type="entry name" value="NADH-QUINONE OXIDOREDUCTASE SUBUNIT A"/>
    <property type="match status" value="1"/>
</dbReference>
<dbReference type="AlphaFoldDB" id="A0A250I708"/>
<feature type="transmembrane region" description="Helical" evidence="11">
    <location>
        <begin position="12"/>
        <end position="31"/>
    </location>
</feature>
<evidence type="ECO:0000256" key="7">
    <source>
        <dbReference type="ARBA" id="ARBA00022967"/>
    </source>
</evidence>
<comment type="function">
    <text evidence="11">NDH-1 shuttles electrons from NADH, via FMN and iron-sulfur (Fe-S) centers, to quinones in the respiratory chain. The immediate electron acceptor for the enzyme in this species is believed to be ubiquinone. Couples the redox reaction to proton translocation (for every two electrons transferred, four hydrogen ions are translocated across the cytoplasmic membrane), and thus conserves the redox energy in a proton gradient.</text>
</comment>
<keyword evidence="8 11" id="KW-1133">Transmembrane helix</keyword>
<dbReference type="GO" id="GO:0005886">
    <property type="term" value="C:plasma membrane"/>
    <property type="evidence" value="ECO:0007669"/>
    <property type="project" value="UniProtKB-SubCell"/>
</dbReference>
<evidence type="ECO:0000256" key="12">
    <source>
        <dbReference type="RuleBase" id="RU003639"/>
    </source>
</evidence>
<dbReference type="EC" id="7.1.1.-" evidence="11"/>
<keyword evidence="14" id="KW-1185">Reference proteome</keyword>
<evidence type="ECO:0000256" key="11">
    <source>
        <dbReference type="HAMAP-Rule" id="MF_01394"/>
    </source>
</evidence>
<gene>
    <name evidence="11" type="primary">nuoA</name>
    <name evidence="13" type="ORF">MEBOL_000408</name>
</gene>
<keyword evidence="10 11" id="KW-0472">Membrane</keyword>
<evidence type="ECO:0000256" key="5">
    <source>
        <dbReference type="ARBA" id="ARBA00022692"/>
    </source>
</evidence>
<evidence type="ECO:0000256" key="1">
    <source>
        <dbReference type="ARBA" id="ARBA00004141"/>
    </source>
</evidence>
<dbReference type="InterPro" id="IPR000440">
    <property type="entry name" value="NADH_UbQ/plastoQ_OxRdtase_su3"/>
</dbReference>
<keyword evidence="7 11" id="KW-1278">Translocase</keyword>
<dbReference type="GO" id="GO:0008137">
    <property type="term" value="F:NADH dehydrogenase (ubiquinone) activity"/>
    <property type="evidence" value="ECO:0007669"/>
    <property type="project" value="InterPro"/>
</dbReference>
<proteinExistence type="inferred from homology"/>
<evidence type="ECO:0000313" key="13">
    <source>
        <dbReference type="EMBL" id="ATB26973.1"/>
    </source>
</evidence>
<keyword evidence="3 11" id="KW-0813">Transport</keyword>
<keyword evidence="11" id="KW-0830">Ubiquinone</keyword>
<dbReference type="KEGG" id="mbd:MEBOL_000408"/>
<evidence type="ECO:0000256" key="4">
    <source>
        <dbReference type="ARBA" id="ARBA00022475"/>
    </source>
</evidence>
<evidence type="ECO:0000256" key="9">
    <source>
        <dbReference type="ARBA" id="ARBA00023027"/>
    </source>
</evidence>
<keyword evidence="5 11" id="KW-0812">Transmembrane</keyword>
<dbReference type="GO" id="GO:0050136">
    <property type="term" value="F:NADH dehydrogenase (quinone) (non-electrogenic) activity"/>
    <property type="evidence" value="ECO:0007669"/>
    <property type="project" value="UniProtKB-UniRule"/>
</dbReference>
<evidence type="ECO:0000256" key="10">
    <source>
        <dbReference type="ARBA" id="ARBA00023136"/>
    </source>
</evidence>
<keyword evidence="9 11" id="KW-0520">NAD</keyword>
<comment type="similarity">
    <text evidence="2 11 12">Belongs to the complex I subunit 3 family.</text>
</comment>
<comment type="subunit">
    <text evidence="11">NDH-1 is composed of 14 different subunits. Subunits NuoA, H, J, K, L, M, N constitute the membrane sector of the complex.</text>
</comment>
<feature type="transmembrane region" description="Helical" evidence="11">
    <location>
        <begin position="95"/>
        <end position="118"/>
    </location>
</feature>
<evidence type="ECO:0000256" key="6">
    <source>
        <dbReference type="ARBA" id="ARBA00022719"/>
    </source>
</evidence>
<keyword evidence="6 11" id="KW-0874">Quinone</keyword>
<evidence type="ECO:0000313" key="14">
    <source>
        <dbReference type="Proteomes" id="UP000217289"/>
    </source>
</evidence>
<dbReference type="GO" id="GO:0030964">
    <property type="term" value="C:NADH dehydrogenase complex"/>
    <property type="evidence" value="ECO:0007669"/>
    <property type="project" value="TreeGrafter"/>
</dbReference>
<dbReference type="Pfam" id="PF00507">
    <property type="entry name" value="Oxidored_q4"/>
    <property type="match status" value="1"/>
</dbReference>
<dbReference type="PANTHER" id="PTHR11058">
    <property type="entry name" value="NADH-UBIQUINONE OXIDOREDUCTASE CHAIN 3"/>
    <property type="match status" value="1"/>
</dbReference>
<evidence type="ECO:0000256" key="3">
    <source>
        <dbReference type="ARBA" id="ARBA00022448"/>
    </source>
</evidence>
<evidence type="ECO:0000256" key="2">
    <source>
        <dbReference type="ARBA" id="ARBA00008472"/>
    </source>
</evidence>
<sequence length="127" mass="13890">MNPAIDPNPLSPYMPLAVVLLLAGLLALLIVKFAALAGPKRPSAIKSAPFEAGSESSGTARQRFAVKFYVVALLFIVFDVEAVFLYPWAVNFQALGWFGYAEMVVFAATLVVGLIYIWKKGALEWEH</sequence>
<dbReference type="HAMAP" id="MF_01394">
    <property type="entry name" value="NDH1_NuoA"/>
    <property type="match status" value="1"/>
</dbReference>
<protein>
    <recommendedName>
        <fullName evidence="11">NADH-quinone oxidoreductase subunit A</fullName>
        <ecNumber evidence="11">7.1.1.-</ecNumber>
    </recommendedName>
    <alternativeName>
        <fullName evidence="11">NADH dehydrogenase I subunit A</fullName>
    </alternativeName>
    <alternativeName>
        <fullName evidence="11">NDH-1 subunit A</fullName>
    </alternativeName>
    <alternativeName>
        <fullName evidence="11">NUO1</fullName>
    </alternativeName>
</protein>
<dbReference type="Gene3D" id="1.20.58.1610">
    <property type="entry name" value="NADH:ubiquinone/plastoquinone oxidoreductase, chain 3"/>
    <property type="match status" value="1"/>
</dbReference>
<accession>A0A250I708</accession>
<reference evidence="13 14" key="1">
    <citation type="submission" date="2017-06" db="EMBL/GenBank/DDBJ databases">
        <authorList>
            <person name="Kim H.J."/>
            <person name="Triplett B.A."/>
        </authorList>
    </citation>
    <scope>NUCLEOTIDE SEQUENCE [LARGE SCALE GENOMIC DNA]</scope>
    <source>
        <strain evidence="13 14">DSM 14713</strain>
    </source>
</reference>